<protein>
    <recommendedName>
        <fullName evidence="3">Lipoprotein</fullName>
    </recommendedName>
</protein>
<accession>A0AAJ1D1S2</accession>
<dbReference type="EMBL" id="JANFVX010000018">
    <property type="protein sequence ID" value="MCW0345670.1"/>
    <property type="molecule type" value="Genomic_DNA"/>
</dbReference>
<name>A0AAJ1D1S2_PANAN</name>
<evidence type="ECO:0000313" key="2">
    <source>
        <dbReference type="Proteomes" id="UP001208888"/>
    </source>
</evidence>
<dbReference type="AlphaFoldDB" id="A0AAJ1D1S2"/>
<reference evidence="1" key="1">
    <citation type="submission" date="2022-06" db="EMBL/GenBank/DDBJ databases">
        <title>Dynamics of rice microbiomes reveals core vertical transmitted seed endophytes.</title>
        <authorList>
            <person name="Liao K."/>
            <person name="Zhang X."/>
        </authorList>
    </citation>
    <scope>NUCLEOTIDE SEQUENCE</scope>
    <source>
        <strain evidence="1">JT1-17</strain>
    </source>
</reference>
<dbReference type="Proteomes" id="UP001208888">
    <property type="component" value="Unassembled WGS sequence"/>
</dbReference>
<evidence type="ECO:0000313" key="1">
    <source>
        <dbReference type="EMBL" id="MCW0345670.1"/>
    </source>
</evidence>
<dbReference type="PROSITE" id="PS51257">
    <property type="entry name" value="PROKAR_LIPOPROTEIN"/>
    <property type="match status" value="1"/>
</dbReference>
<organism evidence="1 2">
    <name type="scientific">Pantoea ananas</name>
    <name type="common">Erwinia uredovora</name>
    <dbReference type="NCBI Taxonomy" id="553"/>
    <lineage>
        <taxon>Bacteria</taxon>
        <taxon>Pseudomonadati</taxon>
        <taxon>Pseudomonadota</taxon>
        <taxon>Gammaproteobacteria</taxon>
        <taxon>Enterobacterales</taxon>
        <taxon>Erwiniaceae</taxon>
        <taxon>Pantoea</taxon>
    </lineage>
</organism>
<gene>
    <name evidence="1" type="ORF">NB703_003763</name>
</gene>
<comment type="caution">
    <text evidence="1">The sequence shown here is derived from an EMBL/GenBank/DDBJ whole genome shotgun (WGS) entry which is preliminary data.</text>
</comment>
<sequence length="139" mass="14856">MKSIMFLFTIMFVLTGCSTSGGEDKFSRTYVSSHIIVNKTTQAEVKALYGVPDDQSSSSDGSVTWRYYKGGNLSTASSVLGYIPGASALSSAVGMASGAQNASDSMTKASGKLTGNTEQHSDYLSVWFDKNNVVSNWFM</sequence>
<proteinExistence type="predicted"/>
<evidence type="ECO:0008006" key="3">
    <source>
        <dbReference type="Google" id="ProtNLM"/>
    </source>
</evidence>
<dbReference type="RefSeq" id="WP_028723134.1">
    <property type="nucleotide sequence ID" value="NZ_CP060818.1"/>
</dbReference>